<feature type="transmembrane region" description="Helical" evidence="1">
    <location>
        <begin position="153"/>
        <end position="178"/>
    </location>
</feature>
<feature type="transmembrane region" description="Helical" evidence="1">
    <location>
        <begin position="46"/>
        <end position="66"/>
    </location>
</feature>
<feature type="transmembrane region" description="Helical" evidence="1">
    <location>
        <begin position="72"/>
        <end position="89"/>
    </location>
</feature>
<dbReference type="AlphaFoldDB" id="A0A517PZ52"/>
<dbReference type="EMBL" id="CP036266">
    <property type="protein sequence ID" value="QDT24642.1"/>
    <property type="molecule type" value="Genomic_DNA"/>
</dbReference>
<evidence type="ECO:0000256" key="1">
    <source>
        <dbReference type="SAM" id="Phobius"/>
    </source>
</evidence>
<sequence>MAPDEFQQAWQAHSAQTRVIIDADLLREEVQRDQRQFNTMISYRDFGEVGVAVIMIPVWFVMGYLLNLPWTWYLSVPVFLWIAGFMLLYRKRHQPEPDESEGPLLQQYVERSLAEVEQQIWLLKNILWWYLLPPTLSITAFFAQVSWQSRDSGWLYALIFFVLLEGFVLALYGGIYVLNKRVVREQLIPRREELQKLRASLEQETTDEGVNSQIALPNLPFPGKIPPAPCASPVQLIVGLVLFIALMLLVFFFIYQAKNGDSGNGHDYPKRSPFAAVRWEDSQPEVKVDDQWFKLISLNRIPAKEIVDFSKETYGEKWQKRFEEDLVELMARMGHPPEKTVTLEVQSLTSSEKQTLKEVRMTYANRAAIRSAAQARERDAAGE</sequence>
<dbReference type="OrthoDB" id="9801061at2"/>
<gene>
    <name evidence="2" type="ORF">HG66A1_64770</name>
</gene>
<dbReference type="Proteomes" id="UP000320421">
    <property type="component" value="Chromosome"/>
</dbReference>
<organism evidence="2 3">
    <name type="scientific">Gimesia chilikensis</name>
    <dbReference type="NCBI Taxonomy" id="2605989"/>
    <lineage>
        <taxon>Bacteria</taxon>
        <taxon>Pseudomonadati</taxon>
        <taxon>Planctomycetota</taxon>
        <taxon>Planctomycetia</taxon>
        <taxon>Planctomycetales</taxon>
        <taxon>Planctomycetaceae</taxon>
        <taxon>Gimesia</taxon>
    </lineage>
</organism>
<evidence type="ECO:0000313" key="2">
    <source>
        <dbReference type="EMBL" id="QDT24642.1"/>
    </source>
</evidence>
<evidence type="ECO:0000313" key="3">
    <source>
        <dbReference type="Proteomes" id="UP000320421"/>
    </source>
</evidence>
<feature type="transmembrane region" description="Helical" evidence="1">
    <location>
        <begin position="127"/>
        <end position="147"/>
    </location>
</feature>
<keyword evidence="3" id="KW-1185">Reference proteome</keyword>
<feature type="transmembrane region" description="Helical" evidence="1">
    <location>
        <begin position="234"/>
        <end position="255"/>
    </location>
</feature>
<proteinExistence type="predicted"/>
<keyword evidence="1" id="KW-1133">Transmembrane helix</keyword>
<name>A0A517PZ52_9PLAN</name>
<accession>A0A517PZ52</accession>
<protein>
    <submittedName>
        <fullName evidence="2">Uncharacterized protein</fullName>
    </submittedName>
</protein>
<dbReference type="RefSeq" id="WP_145193498.1">
    <property type="nucleotide sequence ID" value="NZ_CP036266.1"/>
</dbReference>
<keyword evidence="1" id="KW-0472">Membrane</keyword>
<reference evidence="2 3" key="1">
    <citation type="submission" date="2019-02" db="EMBL/GenBank/DDBJ databases">
        <title>Deep-cultivation of Planctomycetes and their phenomic and genomic characterization uncovers novel biology.</title>
        <authorList>
            <person name="Wiegand S."/>
            <person name="Jogler M."/>
            <person name="Boedeker C."/>
            <person name="Pinto D."/>
            <person name="Vollmers J."/>
            <person name="Rivas-Marin E."/>
            <person name="Kohn T."/>
            <person name="Peeters S.H."/>
            <person name="Heuer A."/>
            <person name="Rast P."/>
            <person name="Oberbeckmann S."/>
            <person name="Bunk B."/>
            <person name="Jeske O."/>
            <person name="Meyerdierks A."/>
            <person name="Storesund J.E."/>
            <person name="Kallscheuer N."/>
            <person name="Luecker S."/>
            <person name="Lage O.M."/>
            <person name="Pohl T."/>
            <person name="Merkel B.J."/>
            <person name="Hornburger P."/>
            <person name="Mueller R.-W."/>
            <person name="Bruemmer F."/>
            <person name="Labrenz M."/>
            <person name="Spormann A.M."/>
            <person name="Op den Camp H."/>
            <person name="Overmann J."/>
            <person name="Amann R."/>
            <person name="Jetten M.S.M."/>
            <person name="Mascher T."/>
            <person name="Medema M.H."/>
            <person name="Devos D.P."/>
            <person name="Kaster A.-K."/>
            <person name="Ovreas L."/>
            <person name="Rohde M."/>
            <person name="Galperin M.Y."/>
            <person name="Jogler C."/>
        </authorList>
    </citation>
    <scope>NUCLEOTIDE SEQUENCE [LARGE SCALE GENOMIC DNA]</scope>
    <source>
        <strain evidence="2 3">HG66A1</strain>
    </source>
</reference>
<keyword evidence="1" id="KW-0812">Transmembrane</keyword>